<dbReference type="Proteomes" id="UP000018949">
    <property type="component" value="Unassembled WGS sequence"/>
</dbReference>
<dbReference type="AlphaFoldDB" id="W4RPC7"/>
<accession>W4RPC7</accession>
<protein>
    <submittedName>
        <fullName evidence="1">Toxic anion resistance protein TelA</fullName>
    </submittedName>
</protein>
<name>W4RPC7_9BACI</name>
<comment type="caution">
    <text evidence="1">The sequence shown here is derived from an EMBL/GenBank/DDBJ whole genome shotgun (WGS) entry which is preliminary data.</text>
</comment>
<reference evidence="1 2" key="1">
    <citation type="submission" date="2013-12" db="EMBL/GenBank/DDBJ databases">
        <title>NBRP : Genome information of microbial organism related human and environment.</title>
        <authorList>
            <person name="Hattori M."/>
            <person name="Oshima K."/>
            <person name="Inaba H."/>
            <person name="Suda W."/>
            <person name="Sakamoto M."/>
            <person name="Iino T."/>
            <person name="Kitahara M."/>
            <person name="Oshida Y."/>
            <person name="Iida T."/>
            <person name="Kudo T."/>
            <person name="Itoh T."/>
            <person name="Ahmed I."/>
            <person name="Ohkuma M."/>
        </authorList>
    </citation>
    <scope>NUCLEOTIDE SEQUENCE [LARGE SCALE GENOMIC DNA]</scope>
    <source>
        <strain evidence="1 2">JCM 21738</strain>
    </source>
</reference>
<gene>
    <name evidence="1" type="ORF">JCM21738_3180</name>
</gene>
<dbReference type="PANTHER" id="PTHR38432:SF2">
    <property type="entry name" value="TELLURITE RESISTANCE PROTEIN"/>
    <property type="match status" value="1"/>
</dbReference>
<keyword evidence="2" id="KW-1185">Reference proteome</keyword>
<proteinExistence type="predicted"/>
<dbReference type="EMBL" id="BAUW01000040">
    <property type="protein sequence ID" value="GAE46290.1"/>
    <property type="molecule type" value="Genomic_DNA"/>
</dbReference>
<dbReference type="InterPro" id="IPR008863">
    <property type="entry name" value="Toxic_anion-R_TelA"/>
</dbReference>
<evidence type="ECO:0000313" key="1">
    <source>
        <dbReference type="EMBL" id="GAE46290.1"/>
    </source>
</evidence>
<organism evidence="1 2">
    <name type="scientific">Mesobacillus boroniphilus JCM 21738</name>
    <dbReference type="NCBI Taxonomy" id="1294265"/>
    <lineage>
        <taxon>Bacteria</taxon>
        <taxon>Bacillati</taxon>
        <taxon>Bacillota</taxon>
        <taxon>Bacilli</taxon>
        <taxon>Bacillales</taxon>
        <taxon>Bacillaceae</taxon>
        <taxon>Mesobacillus</taxon>
    </lineage>
</organism>
<dbReference type="eggNOG" id="COG3853">
    <property type="taxonomic scope" value="Bacteria"/>
</dbReference>
<sequence length="56" mass="6194">MSSMKLDSLRNAIELLEQRIYDLGMAKVVALQTAPQIKLLQRGNAKLIGKINSVVL</sequence>
<evidence type="ECO:0000313" key="2">
    <source>
        <dbReference type="Proteomes" id="UP000018949"/>
    </source>
</evidence>
<dbReference type="PANTHER" id="PTHR38432">
    <property type="entry name" value="TELA-LIKE PROTEIN SAOUHSC_01408"/>
    <property type="match status" value="1"/>
</dbReference>
<dbReference type="Pfam" id="PF05816">
    <property type="entry name" value="TelA"/>
    <property type="match status" value="1"/>
</dbReference>